<proteinExistence type="predicted"/>
<dbReference type="PANTHER" id="PTHR36384">
    <property type="entry name" value="SAWADEE PROTEIN"/>
    <property type="match status" value="1"/>
</dbReference>
<protein>
    <recommendedName>
        <fullName evidence="2">SAWADEE domain-containing protein</fullName>
    </recommendedName>
</protein>
<feature type="region of interest" description="Disordered" evidence="1">
    <location>
        <begin position="175"/>
        <end position="207"/>
    </location>
</feature>
<feature type="domain" description="SAWADEE" evidence="2">
    <location>
        <begin position="2"/>
        <end position="143"/>
    </location>
</feature>
<dbReference type="PANTHER" id="PTHR36384:SF1">
    <property type="entry name" value="SAWADEE PROTEIN"/>
    <property type="match status" value="1"/>
</dbReference>
<dbReference type="InterPro" id="IPR032001">
    <property type="entry name" value="SAWADEE_dom"/>
</dbReference>
<feature type="compositionally biased region" description="Basic and acidic residues" evidence="1">
    <location>
        <begin position="194"/>
        <end position="207"/>
    </location>
</feature>
<dbReference type="AlphaFoldDB" id="A0AAW1XNK6"/>
<dbReference type="GO" id="GO:0003682">
    <property type="term" value="F:chromatin binding"/>
    <property type="evidence" value="ECO:0007669"/>
    <property type="project" value="InterPro"/>
</dbReference>
<evidence type="ECO:0000259" key="2">
    <source>
        <dbReference type="Pfam" id="PF16719"/>
    </source>
</evidence>
<dbReference type="InterPro" id="IPR029055">
    <property type="entry name" value="Ntn_hydrolases_N"/>
</dbReference>
<accession>A0AAW1XNK6</accession>
<dbReference type="Proteomes" id="UP001457282">
    <property type="component" value="Unassembled WGS sequence"/>
</dbReference>
<reference evidence="3 4" key="1">
    <citation type="journal article" date="2023" name="G3 (Bethesda)">
        <title>A chromosome-length genome assembly and annotation of blackberry (Rubus argutus, cv. 'Hillquist').</title>
        <authorList>
            <person name="Bruna T."/>
            <person name="Aryal R."/>
            <person name="Dudchenko O."/>
            <person name="Sargent D.J."/>
            <person name="Mead D."/>
            <person name="Buti M."/>
            <person name="Cavallini A."/>
            <person name="Hytonen T."/>
            <person name="Andres J."/>
            <person name="Pham M."/>
            <person name="Weisz D."/>
            <person name="Mascagni F."/>
            <person name="Usai G."/>
            <person name="Natali L."/>
            <person name="Bassil N."/>
            <person name="Fernandez G.E."/>
            <person name="Lomsadze A."/>
            <person name="Armour M."/>
            <person name="Olukolu B."/>
            <person name="Poorten T."/>
            <person name="Britton C."/>
            <person name="Davik J."/>
            <person name="Ashrafi H."/>
            <person name="Aiden E.L."/>
            <person name="Borodovsky M."/>
            <person name="Worthington M."/>
        </authorList>
    </citation>
    <scope>NUCLEOTIDE SEQUENCE [LARGE SCALE GENOMIC DNA]</scope>
    <source>
        <strain evidence="3">PI 553951</strain>
    </source>
</reference>
<name>A0AAW1XNK6_RUBAR</name>
<organism evidence="3 4">
    <name type="scientific">Rubus argutus</name>
    <name type="common">Southern blackberry</name>
    <dbReference type="NCBI Taxonomy" id="59490"/>
    <lineage>
        <taxon>Eukaryota</taxon>
        <taxon>Viridiplantae</taxon>
        <taxon>Streptophyta</taxon>
        <taxon>Embryophyta</taxon>
        <taxon>Tracheophyta</taxon>
        <taxon>Spermatophyta</taxon>
        <taxon>Magnoliopsida</taxon>
        <taxon>eudicotyledons</taxon>
        <taxon>Gunneridae</taxon>
        <taxon>Pentapetalae</taxon>
        <taxon>rosids</taxon>
        <taxon>fabids</taxon>
        <taxon>Rosales</taxon>
        <taxon>Rosaceae</taxon>
        <taxon>Rosoideae</taxon>
        <taxon>Rosoideae incertae sedis</taxon>
        <taxon>Rubus</taxon>
    </lineage>
</organism>
<sequence>MALEFRSHRDDAWYYAHIVTEDIGGDHRLRIKFANFGDDRDEFVNTKDLTSYLRSRVRRLSIKLQDSECPKVEKGLLVCAAGSVQTDDGDDRLYYYDAIIDEVVHKEHRFVEGEQQCPCTFILEWIHGPQVGTLSVLALENLCRVQLPAIDDEVDPSLSSFLNAAKEKISSLSKSNKDTSCARGSLPPSSSSKELIDNPSARDGHDMDIGRVPHMIFVENLEKGISSSTIMEFIYEQLSISCQAFVLPSKPSEAYTRGIIMLNSKKNLDKLSEFLESPHCIIISSRGRPWVVTQNTLLDDTLRARIETFKLTSQTAYKSRTRSSNELMVVISGSQEHRKAKWLKDSFKRCTNHQRGHQKRLLHEEGRILLPAAGKEIVIIQDHIIIGVDSRCTDPSGAITDLDKLRHFTPHIVGAFAGDVQAGLQLFGHLDGMIRAHNQTEQTQNILGVKIVASWALRFLKSQRVDKYQF</sequence>
<keyword evidence="4" id="KW-1185">Reference proteome</keyword>
<evidence type="ECO:0000313" key="3">
    <source>
        <dbReference type="EMBL" id="KAK9938154.1"/>
    </source>
</evidence>
<dbReference type="SUPFAM" id="SSF56235">
    <property type="entry name" value="N-terminal nucleophile aminohydrolases (Ntn hydrolases)"/>
    <property type="match status" value="1"/>
</dbReference>
<evidence type="ECO:0000313" key="4">
    <source>
        <dbReference type="Proteomes" id="UP001457282"/>
    </source>
</evidence>
<comment type="caution">
    <text evidence="3">The sequence shown here is derived from an EMBL/GenBank/DDBJ whole genome shotgun (WGS) entry which is preliminary data.</text>
</comment>
<dbReference type="Pfam" id="PF16719">
    <property type="entry name" value="SAWADEE"/>
    <property type="match status" value="1"/>
</dbReference>
<dbReference type="EMBL" id="JBEDUW010000003">
    <property type="protein sequence ID" value="KAK9938154.1"/>
    <property type="molecule type" value="Genomic_DNA"/>
</dbReference>
<dbReference type="Gene3D" id="3.60.20.10">
    <property type="entry name" value="Glutamine Phosphoribosylpyrophosphate, subunit 1, domain 1"/>
    <property type="match status" value="1"/>
</dbReference>
<gene>
    <name evidence="3" type="ORF">M0R45_014909</name>
</gene>
<evidence type="ECO:0000256" key="1">
    <source>
        <dbReference type="SAM" id="MobiDB-lite"/>
    </source>
</evidence>